<reference evidence="2" key="1">
    <citation type="journal article" date="2023" name="Insect Mol. Biol.">
        <title>Genome sequencing provides insights into the evolution of gene families encoding plant cell wall-degrading enzymes in longhorned beetles.</title>
        <authorList>
            <person name="Shin N.R."/>
            <person name="Okamura Y."/>
            <person name="Kirsch R."/>
            <person name="Pauchet Y."/>
        </authorList>
    </citation>
    <scope>NUCLEOTIDE SEQUENCE</scope>
    <source>
        <strain evidence="2">AMC_N1</strain>
    </source>
</reference>
<gene>
    <name evidence="2" type="ORF">NQ318_020623</name>
</gene>
<evidence type="ECO:0000313" key="2">
    <source>
        <dbReference type="EMBL" id="KAJ8957582.1"/>
    </source>
</evidence>
<evidence type="ECO:0000256" key="1">
    <source>
        <dbReference type="SAM" id="MobiDB-lite"/>
    </source>
</evidence>
<dbReference type="Proteomes" id="UP001162162">
    <property type="component" value="Unassembled WGS sequence"/>
</dbReference>
<protein>
    <submittedName>
        <fullName evidence="2">Uncharacterized protein</fullName>
    </submittedName>
</protein>
<keyword evidence="3" id="KW-1185">Reference proteome</keyword>
<name>A0AAV8Z2M6_9CUCU</name>
<feature type="compositionally biased region" description="Basic and acidic residues" evidence="1">
    <location>
        <begin position="85"/>
        <end position="98"/>
    </location>
</feature>
<dbReference type="EMBL" id="JAPWTK010000022">
    <property type="protein sequence ID" value="KAJ8957582.1"/>
    <property type="molecule type" value="Genomic_DNA"/>
</dbReference>
<accession>A0AAV8Z2M6</accession>
<feature type="compositionally biased region" description="Basic and acidic residues" evidence="1">
    <location>
        <begin position="1"/>
        <end position="14"/>
    </location>
</feature>
<feature type="region of interest" description="Disordered" evidence="1">
    <location>
        <begin position="1"/>
        <end position="134"/>
    </location>
</feature>
<feature type="compositionally biased region" description="Basic and acidic residues" evidence="1">
    <location>
        <begin position="39"/>
        <end position="62"/>
    </location>
</feature>
<organism evidence="2 3">
    <name type="scientific">Aromia moschata</name>
    <dbReference type="NCBI Taxonomy" id="1265417"/>
    <lineage>
        <taxon>Eukaryota</taxon>
        <taxon>Metazoa</taxon>
        <taxon>Ecdysozoa</taxon>
        <taxon>Arthropoda</taxon>
        <taxon>Hexapoda</taxon>
        <taxon>Insecta</taxon>
        <taxon>Pterygota</taxon>
        <taxon>Neoptera</taxon>
        <taxon>Endopterygota</taxon>
        <taxon>Coleoptera</taxon>
        <taxon>Polyphaga</taxon>
        <taxon>Cucujiformia</taxon>
        <taxon>Chrysomeloidea</taxon>
        <taxon>Cerambycidae</taxon>
        <taxon>Cerambycinae</taxon>
        <taxon>Callichromatini</taxon>
        <taxon>Aromia</taxon>
    </lineage>
</organism>
<evidence type="ECO:0000313" key="3">
    <source>
        <dbReference type="Proteomes" id="UP001162162"/>
    </source>
</evidence>
<dbReference type="AlphaFoldDB" id="A0AAV8Z2M6"/>
<feature type="compositionally biased region" description="Basic and acidic residues" evidence="1">
    <location>
        <begin position="117"/>
        <end position="134"/>
    </location>
</feature>
<sequence>MQKNERDKSSERKSILKPSAEPFSRRRNLSPSPPKSALRRRDGSPARRCALETETSPEKVDEGISCDNSDDSDWENPSAHAPFGAREDAGKSGGDKRGSGRNGKAGGDSTSEGESSGGREIRNIFKNDSRLKVK</sequence>
<comment type="caution">
    <text evidence="2">The sequence shown here is derived from an EMBL/GenBank/DDBJ whole genome shotgun (WGS) entry which is preliminary data.</text>
</comment>
<proteinExistence type="predicted"/>